<dbReference type="GO" id="GO:0003676">
    <property type="term" value="F:nucleic acid binding"/>
    <property type="evidence" value="ECO:0007669"/>
    <property type="project" value="InterPro"/>
</dbReference>
<sequence>MNDETQESCDRVLHSDNSCRGTEKSPVSYRQSKDPQKRAKLIKQALKEIFINPIPRTITQVSKRYDIPYNTLKTRVKKSDKVVISNYKLRHIFTDQYESLLCDYLTLMYRCGVLVSYREVLSLVNDTVAIHCKRSNIENPLNRATGTRLGRRWWKEFYQRMIDSCPVLQTVQENAYSSHTLFGPQRKILNKHQWLKSYTDSVTNSEQKHSLIFHAHEMRFKLGELENKEKVWTSELEDLENNGHNFKFSKSENFAILETINTEGNIRISPFVITEQSGLQKNLDISLGQSKFDEEDQAMDSINSWQFHYAKNGCLTPELFLKYLAYFHSQLKLSSNNMIDESYVKTLVVNIDSSLITLDTVFLLNEFNIQLMILPRDMVHLKLSIDEGIFGPLMRIMDGEMTRLLDTEHTNRITITDFFLYFVKVKFRLTTSFKVRQAFQNLGLDPPNYEEFINSIDDMHSSHRELIKSESGLSRPARRKVMDTSRVLSNTENNSEYTESLLSESGTPIQNIPVTANDRNKQDKQEAADDEDDSSDISYFEELEEESEDFESDSENYTQRFLNADPEVKLDEFDDTNTDIIEQIHELRKNKNKLTEIILQHSGVASIITNINTLDSLLQRHFSQMDVLLQNYRLKIEQQLLNPRGDSRKRARRT</sequence>
<dbReference type="KEGG" id="ppa:PAS_chr1-1_0406"/>
<proteinExistence type="predicted"/>
<accession>C4QX10</accession>
<protein>
    <recommendedName>
        <fullName evidence="3">DDE-1 domain-containing protein</fullName>
    </recommendedName>
</protein>
<dbReference type="EMBL" id="FN392319">
    <property type="protein sequence ID" value="CAY67783.1"/>
    <property type="molecule type" value="Genomic_DNA"/>
</dbReference>
<feature type="compositionally biased region" description="Basic and acidic residues" evidence="2">
    <location>
        <begin position="518"/>
        <end position="527"/>
    </location>
</feature>
<evidence type="ECO:0000256" key="1">
    <source>
        <dbReference type="SAM" id="Coils"/>
    </source>
</evidence>
<feature type="region of interest" description="Disordered" evidence="2">
    <location>
        <begin position="468"/>
        <end position="535"/>
    </location>
</feature>
<evidence type="ECO:0000313" key="4">
    <source>
        <dbReference type="EMBL" id="CAY67783.1"/>
    </source>
</evidence>
<keyword evidence="5" id="KW-1185">Reference proteome</keyword>
<gene>
    <name evidence="4" type="ordered locus">PAS_chr1-1_0406</name>
</gene>
<evidence type="ECO:0000256" key="2">
    <source>
        <dbReference type="SAM" id="MobiDB-lite"/>
    </source>
</evidence>
<feature type="compositionally biased region" description="Polar residues" evidence="2">
    <location>
        <begin position="486"/>
        <end position="514"/>
    </location>
</feature>
<organism evidence="4 5">
    <name type="scientific">Komagataella phaffii (strain GS115 / ATCC 20864)</name>
    <name type="common">Yeast</name>
    <name type="synonym">Pichia pastoris</name>
    <dbReference type="NCBI Taxonomy" id="644223"/>
    <lineage>
        <taxon>Eukaryota</taxon>
        <taxon>Fungi</taxon>
        <taxon>Dikarya</taxon>
        <taxon>Ascomycota</taxon>
        <taxon>Saccharomycotina</taxon>
        <taxon>Pichiomycetes</taxon>
        <taxon>Pichiales</taxon>
        <taxon>Pichiaceae</taxon>
        <taxon>Komagataella</taxon>
    </lineage>
</organism>
<evidence type="ECO:0000259" key="3">
    <source>
        <dbReference type="Pfam" id="PF03184"/>
    </source>
</evidence>
<dbReference type="AlphaFoldDB" id="C4QX10"/>
<feature type="domain" description="DDE-1" evidence="3">
    <location>
        <begin position="263"/>
        <end position="395"/>
    </location>
</feature>
<dbReference type="RefSeq" id="XP_002490064.1">
    <property type="nucleotide sequence ID" value="XM_002490019.1"/>
</dbReference>
<keyword evidence="1" id="KW-0175">Coiled coil</keyword>
<reference evidence="4 5" key="1">
    <citation type="journal article" date="2009" name="Nat. Biotechnol.">
        <title>Genome sequence of the recombinant protein production host Pichia pastoris.</title>
        <authorList>
            <person name="De Schutter K."/>
            <person name="Lin Y.C."/>
            <person name="Tiels P."/>
            <person name="Van Hecke A."/>
            <person name="Glinka S."/>
            <person name="Weber-Lehmann J."/>
            <person name="Rouze P."/>
            <person name="Van de Peer Y."/>
            <person name="Callewaert N."/>
        </authorList>
    </citation>
    <scope>NUCLEOTIDE SEQUENCE [LARGE SCALE GENOMIC DNA]</scope>
    <source>
        <strain evidence="5">GS115 / ATCC 20864</strain>
    </source>
</reference>
<dbReference type="GeneID" id="8196536"/>
<dbReference type="InParanoid" id="C4QX10"/>
<dbReference type="InterPro" id="IPR004875">
    <property type="entry name" value="DDE_SF_endonuclease_dom"/>
</dbReference>
<feature type="region of interest" description="Disordered" evidence="2">
    <location>
        <begin position="1"/>
        <end position="33"/>
    </location>
</feature>
<feature type="coiled-coil region" evidence="1">
    <location>
        <begin position="540"/>
        <end position="597"/>
    </location>
</feature>
<dbReference type="Pfam" id="PF03184">
    <property type="entry name" value="DDE_1"/>
    <property type="match status" value="1"/>
</dbReference>
<dbReference type="HOGENOM" id="CLU_419257_0_0_1"/>
<dbReference type="Proteomes" id="UP000000314">
    <property type="component" value="Chromosome 1"/>
</dbReference>
<evidence type="ECO:0000313" key="5">
    <source>
        <dbReference type="Proteomes" id="UP000000314"/>
    </source>
</evidence>
<name>C4QX10_KOMPG</name>